<name>A0A8S3UU34_MYTED</name>
<comment type="caution">
    <text evidence="1">The sequence shown here is derived from an EMBL/GenBank/DDBJ whole genome shotgun (WGS) entry which is preliminary data.</text>
</comment>
<dbReference type="OrthoDB" id="6106673at2759"/>
<sequence>MDAEIKRPAKRKSVEKSSKLLHVALPRSVSDWKTSDLNILHIYYAEDFLDEPYDVLSKIPTLVELNRFQKEYIQEANHFLKFEASVEKLQFHGPLIKSSITELYVELEKQPEKLVTFKVKRFIMALDRLLEDVQHAFRSFKPYEGLFTQFVSAFAELSCLETVKCGKVQETTWHNLANCTVISEPDLRFFKSGLEQKKTDNMVTVLEVKNTIKVRKLRKRSRELSPEIYFPDESSSSSSGSCSWLTDGEQEADRPLIERIANTRVLGHHGGELLLDLKRCQKSTAESQFTMPGMIIDKTKVIFTVLVMSRTHLDKLKNNHPLENDDRAVIYYSKPLDILSEESRSILIENFMRLNNV</sequence>
<proteinExistence type="predicted"/>
<dbReference type="AlphaFoldDB" id="A0A8S3UU34"/>
<evidence type="ECO:0000313" key="1">
    <source>
        <dbReference type="EMBL" id="CAG2245832.1"/>
    </source>
</evidence>
<accession>A0A8S3UU34</accession>
<protein>
    <submittedName>
        <fullName evidence="1">Uncharacterized protein</fullName>
    </submittedName>
</protein>
<dbReference type="EMBL" id="CAJPWZ010002789">
    <property type="protein sequence ID" value="CAG2245832.1"/>
    <property type="molecule type" value="Genomic_DNA"/>
</dbReference>
<dbReference type="Proteomes" id="UP000683360">
    <property type="component" value="Unassembled WGS sequence"/>
</dbReference>
<evidence type="ECO:0000313" key="2">
    <source>
        <dbReference type="Proteomes" id="UP000683360"/>
    </source>
</evidence>
<keyword evidence="2" id="KW-1185">Reference proteome</keyword>
<organism evidence="1 2">
    <name type="scientific">Mytilus edulis</name>
    <name type="common">Blue mussel</name>
    <dbReference type="NCBI Taxonomy" id="6550"/>
    <lineage>
        <taxon>Eukaryota</taxon>
        <taxon>Metazoa</taxon>
        <taxon>Spiralia</taxon>
        <taxon>Lophotrochozoa</taxon>
        <taxon>Mollusca</taxon>
        <taxon>Bivalvia</taxon>
        <taxon>Autobranchia</taxon>
        <taxon>Pteriomorphia</taxon>
        <taxon>Mytilida</taxon>
        <taxon>Mytiloidea</taxon>
        <taxon>Mytilidae</taxon>
        <taxon>Mytilinae</taxon>
        <taxon>Mytilus</taxon>
    </lineage>
</organism>
<gene>
    <name evidence="1" type="ORF">MEDL_57838</name>
</gene>
<reference evidence="1" key="1">
    <citation type="submission" date="2021-03" db="EMBL/GenBank/DDBJ databases">
        <authorList>
            <person name="Bekaert M."/>
        </authorList>
    </citation>
    <scope>NUCLEOTIDE SEQUENCE</scope>
</reference>